<feature type="compositionally biased region" description="Polar residues" evidence="1">
    <location>
        <begin position="450"/>
        <end position="468"/>
    </location>
</feature>
<name>A0A7G3ZB67_9SACH</name>
<feature type="region of interest" description="Disordered" evidence="1">
    <location>
        <begin position="189"/>
        <end position="209"/>
    </location>
</feature>
<proteinExistence type="predicted"/>
<feature type="region of interest" description="Disordered" evidence="1">
    <location>
        <begin position="44"/>
        <end position="68"/>
    </location>
</feature>
<accession>A0A7G3ZB67</accession>
<dbReference type="AlphaFoldDB" id="A0A7G3ZB67"/>
<dbReference type="RefSeq" id="XP_037137428.1">
    <property type="nucleotide sequence ID" value="XM_037281533.1"/>
</dbReference>
<dbReference type="Proteomes" id="UP000515788">
    <property type="component" value="Chromosome 1"/>
</dbReference>
<feature type="compositionally biased region" description="Basic and acidic residues" evidence="1">
    <location>
        <begin position="189"/>
        <end position="201"/>
    </location>
</feature>
<evidence type="ECO:0000313" key="3">
    <source>
        <dbReference type="Proteomes" id="UP000515788"/>
    </source>
</evidence>
<protein>
    <submittedName>
        <fullName evidence="2">Uncharacterized protein</fullName>
    </submittedName>
</protein>
<dbReference type="OrthoDB" id="48651at2759"/>
<evidence type="ECO:0000256" key="1">
    <source>
        <dbReference type="SAM" id="MobiDB-lite"/>
    </source>
</evidence>
<reference evidence="2 3" key="1">
    <citation type="submission" date="2020-06" db="EMBL/GenBank/DDBJ databases">
        <title>The yeast mating-type switching endonuclease HO is a domesticated member of an unorthodox homing genetic element family.</title>
        <authorList>
            <person name="Coughlan A.Y."/>
            <person name="Lombardi L."/>
            <person name="Braun-Galleani S."/>
            <person name="Martos A.R."/>
            <person name="Galeote V."/>
            <person name="Bigey F."/>
            <person name="Dequin S."/>
            <person name="Byrne K.P."/>
            <person name="Wolfe K.H."/>
        </authorList>
    </citation>
    <scope>NUCLEOTIDE SEQUENCE [LARGE SCALE GENOMIC DNA]</scope>
    <source>
        <strain evidence="2 3">CBS764</strain>
    </source>
</reference>
<feature type="compositionally biased region" description="Gly residues" evidence="1">
    <location>
        <begin position="374"/>
        <end position="386"/>
    </location>
</feature>
<feature type="compositionally biased region" description="Polar residues" evidence="1">
    <location>
        <begin position="286"/>
        <end position="296"/>
    </location>
</feature>
<keyword evidence="3" id="KW-1185">Reference proteome</keyword>
<gene>
    <name evidence="2" type="ORF">HG536_0A05680</name>
</gene>
<dbReference type="KEGG" id="tgb:HG536_0A05680"/>
<feature type="compositionally biased region" description="Basic residues" evidence="1">
    <location>
        <begin position="363"/>
        <end position="373"/>
    </location>
</feature>
<feature type="region of interest" description="Disordered" evidence="1">
    <location>
        <begin position="282"/>
        <end position="478"/>
    </location>
</feature>
<feature type="compositionally biased region" description="Low complexity" evidence="1">
    <location>
        <begin position="408"/>
        <end position="422"/>
    </location>
</feature>
<organism evidence="2 3">
    <name type="scientific">Torulaspora globosa</name>
    <dbReference type="NCBI Taxonomy" id="48254"/>
    <lineage>
        <taxon>Eukaryota</taxon>
        <taxon>Fungi</taxon>
        <taxon>Dikarya</taxon>
        <taxon>Ascomycota</taxon>
        <taxon>Saccharomycotina</taxon>
        <taxon>Saccharomycetes</taxon>
        <taxon>Saccharomycetales</taxon>
        <taxon>Saccharomycetaceae</taxon>
        <taxon>Torulaspora</taxon>
    </lineage>
</organism>
<dbReference type="GeneID" id="59323850"/>
<sequence length="478" mass="52904">MSLEEFLGDDSLGESVWNEEDINLDAITNTTNIDLLKGKRGVGRAEGESHHGGGYMAHGSGDRGEGGGFSSRGPPYIVKFSLLPPRFSDADIEDLFHEKYTKFVKFKLFWELNRNPSIATLKEGGVFEQNFKRTSKVGFVELYSGRDMDKVLKYWTTPLMKIHNIKLEPAQFEDFKEYRLKGELLKDPRDSASRPYLEPRRKSNPFGLAKPVDTQSKILEIEDKVAKLHIEDTATLRRLSGGGEQSSLLQPGKVTLLKKAPEEQEKKKPLSYLEVVKKSAEESKKQGSSAHSTASPSPLPNRATLAAADMDNSVAATLAQDELDNNNSGDEESSKFTFKNSERAGDAVEPQRGSYQRSPRGGRGGHSRGHGYRGGRGGSRGGGRGGSRYQANREYNENENYQSRKPNRSQSSNDSRNNQPQGQGSGGGHQDEKRYSMFKPASGFLHESTGDSSSYKHNYRGGSNNRGRPSQRGRFTPA</sequence>
<evidence type="ECO:0000313" key="2">
    <source>
        <dbReference type="EMBL" id="QLL30753.1"/>
    </source>
</evidence>
<dbReference type="EMBL" id="CP059246">
    <property type="protein sequence ID" value="QLL30753.1"/>
    <property type="molecule type" value="Genomic_DNA"/>
</dbReference>